<dbReference type="Proteomes" id="UP000037397">
    <property type="component" value="Unassembled WGS sequence"/>
</dbReference>
<feature type="binding site" evidence="6">
    <location>
        <position position="76"/>
    </location>
    <ligand>
        <name>FMN</name>
        <dbReference type="ChEBI" id="CHEBI:58210"/>
    </ligand>
</feature>
<dbReference type="SUPFAM" id="SSF51679">
    <property type="entry name" value="Bacterial luciferase-like"/>
    <property type="match status" value="1"/>
</dbReference>
<feature type="compositionally biased region" description="Basic and acidic residues" evidence="7">
    <location>
        <begin position="1"/>
        <end position="15"/>
    </location>
</feature>
<dbReference type="PANTHER" id="PTHR30011">
    <property type="entry name" value="ALKANESULFONATE MONOOXYGENASE-RELATED"/>
    <property type="match status" value="1"/>
</dbReference>
<feature type="region of interest" description="Disordered" evidence="7">
    <location>
        <begin position="1"/>
        <end position="24"/>
    </location>
</feature>
<evidence type="ECO:0000313" key="10">
    <source>
        <dbReference type="Proteomes" id="UP000037397"/>
    </source>
</evidence>
<reference evidence="10" key="1">
    <citation type="submission" date="2015-03" db="EMBL/GenBank/DDBJ databases">
        <title>Luteipulveratus halotolerans sp. nov., a novel actinobacterium (Dermacoccaceae) from Sarawak, Malaysia.</title>
        <authorList>
            <person name="Juboi H."/>
            <person name="Basik A."/>
            <person name="Shamsul S.S."/>
            <person name="Arnold P."/>
            <person name="Schmitt E.K."/>
            <person name="Sanglier J.-J."/>
            <person name="Yeo T."/>
        </authorList>
    </citation>
    <scope>NUCLEOTIDE SEQUENCE [LARGE SCALE GENOMIC DNA]</scope>
    <source>
        <strain evidence="10">C296001</strain>
    </source>
</reference>
<sequence>MNPCGKRDDAARAAREAPMSTSSTTHLALALDGTGWHPGSWRDPSARADELFTARYWTDLVLLAERGTLDLVTIEDGLALQADDGLHHDPRTDRVRGRLDAVHVANHVGALTSRIGLVPLAITTHTEPFHISKAIATLDYVTSGRAGVQVRIGGRRDESAHFGRRELGDWSDLDADGQRSFANALFDETDDYVEVLRRLWDSWEDNAEIRDAATGRFVDRDRLHYIDFEGEHFSVRGPSITPRPPQGQPVVAALGHDERPWQLIGTSADVGFVTPKDDAAEALPTIRAAQQRAGREDDVRVLGDVLVVLDEDATRAAERLAHLNDLAGSPLESDALIYVGGVPGLADLIESWSAAGLSGARLRPAVNTVDLPHIVDGLVPELRRRGLFRSAYDGRTLRDHLGLARPANRYAA</sequence>
<evidence type="ECO:0000313" key="9">
    <source>
        <dbReference type="EMBL" id="KNX36206.1"/>
    </source>
</evidence>
<dbReference type="Gene3D" id="3.20.20.30">
    <property type="entry name" value="Luciferase-like domain"/>
    <property type="match status" value="1"/>
</dbReference>
<feature type="domain" description="Luciferase-like" evidence="8">
    <location>
        <begin position="46"/>
        <end position="324"/>
    </location>
</feature>
<keyword evidence="4 9" id="KW-0503">Monooxygenase</keyword>
<dbReference type="GO" id="GO:0016705">
    <property type="term" value="F:oxidoreductase activity, acting on paired donors, with incorporation or reduction of molecular oxygen"/>
    <property type="evidence" value="ECO:0007669"/>
    <property type="project" value="InterPro"/>
</dbReference>
<dbReference type="PANTHER" id="PTHR30011:SF16">
    <property type="entry name" value="C2H2 FINGER DOMAIN TRANSCRIPTION FACTOR (EUROFUNG)-RELATED"/>
    <property type="match status" value="1"/>
</dbReference>
<keyword evidence="1 6" id="KW-0285">Flavoprotein</keyword>
<evidence type="ECO:0000256" key="2">
    <source>
        <dbReference type="ARBA" id="ARBA00022643"/>
    </source>
</evidence>
<evidence type="ECO:0000256" key="4">
    <source>
        <dbReference type="ARBA" id="ARBA00023033"/>
    </source>
</evidence>
<protein>
    <submittedName>
        <fullName evidence="9">FMNH2-utilizing monooxygenase</fullName>
    </submittedName>
</protein>
<organism evidence="9 10">
    <name type="scientific">Luteipulveratus halotolerans</name>
    <dbReference type="NCBI Taxonomy" id="1631356"/>
    <lineage>
        <taxon>Bacteria</taxon>
        <taxon>Bacillati</taxon>
        <taxon>Actinomycetota</taxon>
        <taxon>Actinomycetes</taxon>
        <taxon>Micrococcales</taxon>
        <taxon>Dermacoccaceae</taxon>
        <taxon>Luteipulveratus</taxon>
    </lineage>
</organism>
<keyword evidence="3" id="KW-0560">Oxidoreductase</keyword>
<evidence type="ECO:0000256" key="6">
    <source>
        <dbReference type="PIRSR" id="PIRSR000337-1"/>
    </source>
</evidence>
<dbReference type="PATRIC" id="fig|1631356.3.peg.346"/>
<dbReference type="InterPro" id="IPR016215">
    <property type="entry name" value="NTA_MOA"/>
</dbReference>
<dbReference type="InterPro" id="IPR036661">
    <property type="entry name" value="Luciferase-like_sf"/>
</dbReference>
<keyword evidence="10" id="KW-1185">Reference proteome</keyword>
<dbReference type="EMBL" id="LAIR01000002">
    <property type="protein sequence ID" value="KNX36206.1"/>
    <property type="molecule type" value="Genomic_DNA"/>
</dbReference>
<dbReference type="InterPro" id="IPR051260">
    <property type="entry name" value="Diverse_substr_monoxygenases"/>
</dbReference>
<dbReference type="GO" id="GO:0004497">
    <property type="term" value="F:monooxygenase activity"/>
    <property type="evidence" value="ECO:0007669"/>
    <property type="project" value="UniProtKB-KW"/>
</dbReference>
<proteinExistence type="inferred from homology"/>
<dbReference type="Pfam" id="PF00296">
    <property type="entry name" value="Bac_luciferase"/>
    <property type="match status" value="1"/>
</dbReference>
<comment type="caution">
    <text evidence="9">The sequence shown here is derived from an EMBL/GenBank/DDBJ whole genome shotgun (WGS) entry which is preliminary data.</text>
</comment>
<evidence type="ECO:0000256" key="5">
    <source>
        <dbReference type="ARBA" id="ARBA00033748"/>
    </source>
</evidence>
<dbReference type="InterPro" id="IPR011251">
    <property type="entry name" value="Luciferase-like_dom"/>
</dbReference>
<keyword evidence="2 6" id="KW-0288">FMN</keyword>
<dbReference type="STRING" id="1631356.VV01_02065"/>
<evidence type="ECO:0000256" key="7">
    <source>
        <dbReference type="SAM" id="MobiDB-lite"/>
    </source>
</evidence>
<gene>
    <name evidence="9" type="ORF">VV01_02065</name>
</gene>
<dbReference type="PIRSF" id="PIRSF000337">
    <property type="entry name" value="NTA_MOA"/>
    <property type="match status" value="1"/>
</dbReference>
<evidence type="ECO:0000256" key="3">
    <source>
        <dbReference type="ARBA" id="ARBA00023002"/>
    </source>
</evidence>
<accession>A0A0L6CEA2</accession>
<evidence type="ECO:0000256" key="1">
    <source>
        <dbReference type="ARBA" id="ARBA00022630"/>
    </source>
</evidence>
<dbReference type="AlphaFoldDB" id="A0A0L6CEA2"/>
<evidence type="ECO:0000259" key="8">
    <source>
        <dbReference type="Pfam" id="PF00296"/>
    </source>
</evidence>
<comment type="similarity">
    <text evidence="5">Belongs to the NtaA/SnaA/DszA monooxygenase family.</text>
</comment>
<name>A0A0L6CEA2_9MICO</name>